<evidence type="ECO:0000256" key="9">
    <source>
        <dbReference type="ARBA" id="ARBA00023288"/>
    </source>
</evidence>
<comment type="caution">
    <text evidence="15">The sequence shown here is derived from an EMBL/GenBank/DDBJ whole genome shotgun (WGS) entry which is preliminary data.</text>
</comment>
<evidence type="ECO:0000259" key="14">
    <source>
        <dbReference type="Pfam" id="PF01529"/>
    </source>
</evidence>
<accession>A0AAD3E3Q1</accession>
<reference evidence="15 16" key="1">
    <citation type="journal article" date="2021" name="Sci. Rep.">
        <title>Genome sequencing of the multicellular alga Astrephomene provides insights into convergent evolution of germ-soma differentiation.</title>
        <authorList>
            <person name="Yamashita S."/>
            <person name="Yamamoto K."/>
            <person name="Matsuzaki R."/>
            <person name="Suzuki S."/>
            <person name="Yamaguchi H."/>
            <person name="Hirooka S."/>
            <person name="Minakuchi Y."/>
            <person name="Miyagishima S."/>
            <person name="Kawachi M."/>
            <person name="Toyoda A."/>
            <person name="Nozaki H."/>
        </authorList>
    </citation>
    <scope>NUCLEOTIDE SEQUENCE [LARGE SCALE GENOMIC DNA]</scope>
    <source>
        <strain evidence="15 16">NIES-4017</strain>
    </source>
</reference>
<feature type="compositionally biased region" description="Polar residues" evidence="12">
    <location>
        <begin position="14"/>
        <end position="27"/>
    </location>
</feature>
<dbReference type="PANTHER" id="PTHR22883">
    <property type="entry name" value="ZINC FINGER DHHC DOMAIN CONTAINING PROTEIN"/>
    <property type="match status" value="1"/>
</dbReference>
<keyword evidence="16" id="KW-1185">Reference proteome</keyword>
<feature type="compositionally biased region" description="Pro residues" evidence="12">
    <location>
        <begin position="175"/>
        <end position="187"/>
    </location>
</feature>
<feature type="transmembrane region" description="Helical" evidence="13">
    <location>
        <begin position="779"/>
        <end position="799"/>
    </location>
</feature>
<evidence type="ECO:0000313" key="16">
    <source>
        <dbReference type="Proteomes" id="UP001054857"/>
    </source>
</evidence>
<dbReference type="PROSITE" id="PS50216">
    <property type="entry name" value="DHHC"/>
    <property type="match status" value="1"/>
</dbReference>
<keyword evidence="10" id="KW-0012">Acyltransferase</keyword>
<feature type="region of interest" description="Disordered" evidence="12">
    <location>
        <begin position="222"/>
        <end position="267"/>
    </location>
</feature>
<feature type="compositionally biased region" description="Low complexity" evidence="12">
    <location>
        <begin position="132"/>
        <end position="149"/>
    </location>
</feature>
<gene>
    <name evidence="15" type="ORF">Agub_g14245</name>
</gene>
<evidence type="ECO:0000256" key="8">
    <source>
        <dbReference type="ARBA" id="ARBA00023139"/>
    </source>
</evidence>
<feature type="transmembrane region" description="Helical" evidence="13">
    <location>
        <begin position="700"/>
        <end position="723"/>
    </location>
</feature>
<feature type="compositionally biased region" description="Low complexity" evidence="12">
    <location>
        <begin position="406"/>
        <end position="431"/>
    </location>
</feature>
<dbReference type="EMBL" id="BMAR01000054">
    <property type="protein sequence ID" value="GFR51788.1"/>
    <property type="molecule type" value="Genomic_DNA"/>
</dbReference>
<protein>
    <recommendedName>
        <fullName evidence="3">protein S-acyltransferase</fullName>
        <ecNumber evidence="3">2.3.1.225</ecNumber>
    </recommendedName>
</protein>
<evidence type="ECO:0000256" key="11">
    <source>
        <dbReference type="ARBA" id="ARBA00048048"/>
    </source>
</evidence>
<keyword evidence="8" id="KW-0564">Palmitate</keyword>
<feature type="transmembrane region" description="Helical" evidence="13">
    <location>
        <begin position="1089"/>
        <end position="1109"/>
    </location>
</feature>
<sequence>MSAMPKLPARKASTRSSESMAPQQSAPSGVHTAMLDEASRLAQSPAVQRLMEDPGILEVAMQRDPQLKRLMEETPGMRSLLAPDKLRTMLEAFRDPQRVRSQGMDMFANMDLTEQRKALLQLESYRQELRRQQQQQQQGHLAASSAAAAPAPPPAAATTASAAHSLRTNPGLPSSLPPRPLLRPPNQPAAFYYPPSVHNPQAASTSLSSSSSAAAARAAARGAPAGAGGTNADGSVGNADEDTEHWNGNAGDRNDGGGRENGGGFSFTHSEREVLLDELPYEVQQELLQQLTAGSTSAATAACGHPNHHHNHPNHPLQHYSQHPNQPHGYYNQQYNHPNYPLHQQHPHPQQHQYPQQQYQYNPGAWPPAAAPYTASHAATSGPGPITSSPSYGKNNNNSKGGGVSGSRSARELAAAGAAATAARTGSGAARHPLLRPRQQQQQQGEEEEESEVEEGRSSHHLRQELPSLSQWHMQQQQEPAAGAGVAPPVGDPGRYGPMGRHGYGRGDGYGYGHSGVGVSSHSHAHVGNRQQSQQWWHQQQQEQQRGQGPEDDIGAEEEEEEYGGGRDRGGGGYGYYTSGSIYYPGSSSQSSHPFPYYSAVAGGGGGGERAAAAGGEGPFGNGGGMNGGYGYGYELGSLGGGATGHAGLVAGAASNGSTAEGAAKPSPRDHYEYVPPNLTWRPEEQEEEAQGWGSLYRRAYFHACDAAFFPLFFTAAGLLLLATSSPASSPSFPSSSAPWLPFWLLAVLLVAGALGGSYCFASVLAGIPKKSLPTSRTLLSLIATCELIYPVSYCWRVLPYLLPYCFNSGSSSSNNRDSTLDPYSAYTASSSSFSPPSLAELLLLLGCFLALPLLHGLAAWSDPGFVRPPPPAASSSSSSSSCSSNHMEEALGKRQAGQQQQQQQPDGGEGDEEAGSGGALGAHGVGDASAAGDALPTTAPAAAAGGGGFGVHCSTCHLARPLRSKHCQYCNRCVRKFDHHCPAIANCVGEGNERVFSAWLFVMWLTQVLVLHVGLSYLLIRHNAHLTTLLEGPNGHLDVPAASLSATHGSLTTQTQPSPGDAWMEGLGWHPRRVWRALGWAAGGPERAMVLLLGLQALCLLMATFLAVRQAFCILANLTANELINRQRYNYLKHELGGGYCNRFDRGPLYNCFTFWLERNPDPRCSETNKLLSSFGSGSGMGSGSNPRTKDNVAASVSPSSSSYDYWLLQYDFGDREMARLGVRQLSYWSVGRLLNWLDEFGRKREELKSALVDVRTRRAMRALEVRAQAAAAAQAAGGRGRAA</sequence>
<dbReference type="GO" id="GO:0006612">
    <property type="term" value="P:protein targeting to membrane"/>
    <property type="evidence" value="ECO:0007669"/>
    <property type="project" value="TreeGrafter"/>
</dbReference>
<feature type="region of interest" description="Disordered" evidence="12">
    <location>
        <begin position="1178"/>
        <end position="1199"/>
    </location>
</feature>
<feature type="compositionally biased region" description="Low complexity" evidence="12">
    <location>
        <begin position="371"/>
        <end position="399"/>
    </location>
</feature>
<evidence type="ECO:0000313" key="15">
    <source>
        <dbReference type="EMBL" id="GFR51788.1"/>
    </source>
</evidence>
<evidence type="ECO:0000256" key="1">
    <source>
        <dbReference type="ARBA" id="ARBA00004127"/>
    </source>
</evidence>
<keyword evidence="5 13" id="KW-0812">Transmembrane</keyword>
<feature type="compositionally biased region" description="Low complexity" evidence="12">
    <location>
        <begin position="330"/>
        <end position="364"/>
    </location>
</feature>
<evidence type="ECO:0000256" key="12">
    <source>
        <dbReference type="SAM" id="MobiDB-lite"/>
    </source>
</evidence>
<dbReference type="GO" id="GO:0005783">
    <property type="term" value="C:endoplasmic reticulum"/>
    <property type="evidence" value="ECO:0007669"/>
    <property type="project" value="TreeGrafter"/>
</dbReference>
<comment type="similarity">
    <text evidence="2">Belongs to the DHHC palmitoyltransferase family.</text>
</comment>
<keyword evidence="7 13" id="KW-0472">Membrane</keyword>
<feature type="transmembrane region" description="Helical" evidence="13">
    <location>
        <begin position="743"/>
        <end position="767"/>
    </location>
</feature>
<feature type="region of interest" description="Disordered" evidence="12">
    <location>
        <begin position="129"/>
        <end position="209"/>
    </location>
</feature>
<feature type="compositionally biased region" description="Basic and acidic residues" evidence="12">
    <location>
        <begin position="454"/>
        <end position="464"/>
    </location>
</feature>
<feature type="domain" description="Palmitoyltransferase DHHC" evidence="14">
    <location>
        <begin position="953"/>
        <end position="1127"/>
    </location>
</feature>
<name>A0AAD3E3Q1_9CHLO</name>
<keyword evidence="6 13" id="KW-1133">Transmembrane helix</keyword>
<feature type="transmembrane region" description="Helical" evidence="13">
    <location>
        <begin position="842"/>
        <end position="861"/>
    </location>
</feature>
<feature type="region of interest" description="Disordered" evidence="12">
    <location>
        <begin position="870"/>
        <end position="923"/>
    </location>
</feature>
<feature type="compositionally biased region" description="Low complexity" evidence="12">
    <location>
        <begin position="874"/>
        <end position="885"/>
    </location>
</feature>
<feature type="region of interest" description="Disordered" evidence="12">
    <location>
        <begin position="1"/>
        <end position="41"/>
    </location>
</feature>
<evidence type="ECO:0000256" key="13">
    <source>
        <dbReference type="SAM" id="Phobius"/>
    </source>
</evidence>
<keyword evidence="4" id="KW-0808">Transferase</keyword>
<dbReference type="Pfam" id="PF23195">
    <property type="entry name" value="UBQLN1"/>
    <property type="match status" value="1"/>
</dbReference>
<evidence type="ECO:0000256" key="3">
    <source>
        <dbReference type="ARBA" id="ARBA00012210"/>
    </source>
</evidence>
<dbReference type="Proteomes" id="UP001054857">
    <property type="component" value="Unassembled WGS sequence"/>
</dbReference>
<comment type="subcellular location">
    <subcellularLocation>
        <location evidence="1">Endomembrane system</location>
        <topology evidence="1">Multi-pass membrane protein</topology>
    </subcellularLocation>
</comment>
<evidence type="ECO:0000256" key="2">
    <source>
        <dbReference type="ARBA" id="ARBA00008574"/>
    </source>
</evidence>
<feature type="compositionally biased region" description="Low complexity" evidence="12">
    <location>
        <begin position="517"/>
        <end position="548"/>
    </location>
</feature>
<dbReference type="GO" id="GO:0019706">
    <property type="term" value="F:protein-cysteine S-palmitoyltransferase activity"/>
    <property type="evidence" value="ECO:0007669"/>
    <property type="project" value="UniProtKB-EC"/>
</dbReference>
<dbReference type="GO" id="GO:0005794">
    <property type="term" value="C:Golgi apparatus"/>
    <property type="evidence" value="ECO:0007669"/>
    <property type="project" value="TreeGrafter"/>
</dbReference>
<dbReference type="Pfam" id="PF01529">
    <property type="entry name" value="DHHC"/>
    <property type="match status" value="1"/>
</dbReference>
<feature type="compositionally biased region" description="Low complexity" evidence="12">
    <location>
        <begin position="896"/>
        <end position="907"/>
    </location>
</feature>
<comment type="catalytic activity">
    <reaction evidence="11">
        <text>L-cysteinyl-[protein] + hexadecanoyl-CoA = S-hexadecanoyl-L-cysteinyl-[protein] + CoA</text>
        <dbReference type="Rhea" id="RHEA:36683"/>
        <dbReference type="Rhea" id="RHEA-COMP:10131"/>
        <dbReference type="Rhea" id="RHEA-COMP:11032"/>
        <dbReference type="ChEBI" id="CHEBI:29950"/>
        <dbReference type="ChEBI" id="CHEBI:57287"/>
        <dbReference type="ChEBI" id="CHEBI:57379"/>
        <dbReference type="ChEBI" id="CHEBI:74151"/>
        <dbReference type="EC" id="2.3.1.225"/>
    </reaction>
</comment>
<feature type="region of interest" description="Disordered" evidence="12">
    <location>
        <begin position="515"/>
        <end position="571"/>
    </location>
</feature>
<feature type="region of interest" description="Disordered" evidence="12">
    <location>
        <begin position="298"/>
        <end position="502"/>
    </location>
</feature>
<dbReference type="InterPro" id="IPR001594">
    <property type="entry name" value="Palmitoyltrfase_DHHC"/>
</dbReference>
<feature type="compositionally biased region" description="Low complexity" evidence="12">
    <location>
        <begin position="475"/>
        <end position="499"/>
    </location>
</feature>
<evidence type="ECO:0000256" key="4">
    <source>
        <dbReference type="ARBA" id="ARBA00022679"/>
    </source>
</evidence>
<feature type="transmembrane region" description="Helical" evidence="13">
    <location>
        <begin position="999"/>
        <end position="1021"/>
    </location>
</feature>
<feature type="compositionally biased region" description="Acidic residues" evidence="12">
    <location>
        <begin position="550"/>
        <end position="563"/>
    </location>
</feature>
<keyword evidence="9" id="KW-0449">Lipoprotein</keyword>
<evidence type="ECO:0000256" key="5">
    <source>
        <dbReference type="ARBA" id="ARBA00022692"/>
    </source>
</evidence>
<proteinExistence type="inferred from homology"/>
<evidence type="ECO:0000256" key="10">
    <source>
        <dbReference type="ARBA" id="ARBA00023315"/>
    </source>
</evidence>
<dbReference type="InterPro" id="IPR039859">
    <property type="entry name" value="PFA4/ZDH16/20/ERF2-like"/>
</dbReference>
<evidence type="ECO:0000256" key="7">
    <source>
        <dbReference type="ARBA" id="ARBA00023136"/>
    </source>
</evidence>
<evidence type="ECO:0000256" key="6">
    <source>
        <dbReference type="ARBA" id="ARBA00022989"/>
    </source>
</evidence>
<dbReference type="EC" id="2.3.1.225" evidence="3"/>
<dbReference type="PANTHER" id="PTHR22883:SF43">
    <property type="entry name" value="PALMITOYLTRANSFERASE APP"/>
    <property type="match status" value="1"/>
</dbReference>
<organism evidence="15 16">
    <name type="scientific">Astrephomene gubernaculifera</name>
    <dbReference type="NCBI Taxonomy" id="47775"/>
    <lineage>
        <taxon>Eukaryota</taxon>
        <taxon>Viridiplantae</taxon>
        <taxon>Chlorophyta</taxon>
        <taxon>core chlorophytes</taxon>
        <taxon>Chlorophyceae</taxon>
        <taxon>CS clade</taxon>
        <taxon>Chlamydomonadales</taxon>
        <taxon>Astrephomenaceae</taxon>
        <taxon>Astrephomene</taxon>
    </lineage>
</organism>